<gene>
    <name evidence="5" type="ORF">EZE20_22550</name>
</gene>
<dbReference type="PANTHER" id="PTHR30146">
    <property type="entry name" value="LACI-RELATED TRANSCRIPTIONAL REPRESSOR"/>
    <property type="match status" value="1"/>
</dbReference>
<keyword evidence="3" id="KW-0804">Transcription</keyword>
<dbReference type="Gene3D" id="1.10.260.40">
    <property type="entry name" value="lambda repressor-like DNA-binding domains"/>
    <property type="match status" value="1"/>
</dbReference>
<feature type="domain" description="HTH lacI-type" evidence="4">
    <location>
        <begin position="49"/>
        <end position="103"/>
    </location>
</feature>
<dbReference type="RefSeq" id="WP_132122033.1">
    <property type="nucleotide sequence ID" value="NZ_SMJU01000021.1"/>
</dbReference>
<dbReference type="Pfam" id="PF00356">
    <property type="entry name" value="LacI"/>
    <property type="match status" value="1"/>
</dbReference>
<dbReference type="Pfam" id="PF00532">
    <property type="entry name" value="Peripla_BP_1"/>
    <property type="match status" value="1"/>
</dbReference>
<comment type="caution">
    <text evidence="5">The sequence shown here is derived from an EMBL/GenBank/DDBJ whole genome shotgun (WGS) entry which is preliminary data.</text>
</comment>
<evidence type="ECO:0000313" key="5">
    <source>
        <dbReference type="EMBL" id="TDB59116.1"/>
    </source>
</evidence>
<dbReference type="CDD" id="cd06267">
    <property type="entry name" value="PBP1_LacI_sugar_binding-like"/>
    <property type="match status" value="1"/>
</dbReference>
<dbReference type="PANTHER" id="PTHR30146:SF109">
    <property type="entry name" value="HTH-TYPE TRANSCRIPTIONAL REGULATOR GALS"/>
    <property type="match status" value="1"/>
</dbReference>
<dbReference type="PROSITE" id="PS50932">
    <property type="entry name" value="HTH_LACI_2"/>
    <property type="match status" value="1"/>
</dbReference>
<reference evidence="5 6" key="1">
    <citation type="submission" date="2019-02" db="EMBL/GenBank/DDBJ databases">
        <title>Arundinibacter roseus gen. nov., sp. nov., a new member of the family Cytophagaceae.</title>
        <authorList>
            <person name="Szuroczki S."/>
            <person name="Khayer B."/>
            <person name="Sproer C."/>
            <person name="Toumi M."/>
            <person name="Szabo A."/>
            <person name="Felfoldi T."/>
            <person name="Schumann P."/>
            <person name="Toth E."/>
        </authorList>
    </citation>
    <scope>NUCLEOTIDE SEQUENCE [LARGE SCALE GENOMIC DNA]</scope>
    <source>
        <strain evidence="5 6">DMA-k-7a</strain>
    </source>
</reference>
<dbReference type="InterPro" id="IPR028082">
    <property type="entry name" value="Peripla_BP_I"/>
</dbReference>
<name>A0A4R4JY77_9BACT</name>
<keyword evidence="6" id="KW-1185">Reference proteome</keyword>
<dbReference type="CDD" id="cd01392">
    <property type="entry name" value="HTH_LacI"/>
    <property type="match status" value="1"/>
</dbReference>
<accession>A0A4R4JY77</accession>
<proteinExistence type="predicted"/>
<dbReference type="GO" id="GO:0000976">
    <property type="term" value="F:transcription cis-regulatory region binding"/>
    <property type="evidence" value="ECO:0007669"/>
    <property type="project" value="TreeGrafter"/>
</dbReference>
<dbReference type="AlphaFoldDB" id="A0A4R4JY77"/>
<dbReference type="InterPro" id="IPR000843">
    <property type="entry name" value="HTH_LacI"/>
</dbReference>
<evidence type="ECO:0000256" key="1">
    <source>
        <dbReference type="ARBA" id="ARBA00023015"/>
    </source>
</evidence>
<dbReference type="SUPFAM" id="SSF53822">
    <property type="entry name" value="Periplasmic binding protein-like I"/>
    <property type="match status" value="1"/>
</dbReference>
<evidence type="ECO:0000256" key="3">
    <source>
        <dbReference type="ARBA" id="ARBA00023163"/>
    </source>
</evidence>
<keyword evidence="1" id="KW-0805">Transcription regulation</keyword>
<dbReference type="Gene3D" id="3.40.50.2300">
    <property type="match status" value="2"/>
</dbReference>
<dbReference type="OrthoDB" id="833520at2"/>
<dbReference type="EMBL" id="SMJU01000021">
    <property type="protein sequence ID" value="TDB59116.1"/>
    <property type="molecule type" value="Genomic_DNA"/>
</dbReference>
<protein>
    <submittedName>
        <fullName evidence="5">LacI family DNA-binding transcriptional regulator</fullName>
    </submittedName>
</protein>
<evidence type="ECO:0000313" key="6">
    <source>
        <dbReference type="Proteomes" id="UP000295706"/>
    </source>
</evidence>
<organism evidence="5 6">
    <name type="scientific">Arundinibacter roseus</name>
    <dbReference type="NCBI Taxonomy" id="2070510"/>
    <lineage>
        <taxon>Bacteria</taxon>
        <taxon>Pseudomonadati</taxon>
        <taxon>Bacteroidota</taxon>
        <taxon>Cytophagia</taxon>
        <taxon>Cytophagales</taxon>
        <taxon>Spirosomataceae</taxon>
        <taxon>Arundinibacter</taxon>
    </lineage>
</organism>
<dbReference type="InterPro" id="IPR001761">
    <property type="entry name" value="Peripla_BP/Lac1_sug-bd_dom"/>
</dbReference>
<keyword evidence="2 5" id="KW-0238">DNA-binding</keyword>
<evidence type="ECO:0000259" key="4">
    <source>
        <dbReference type="PROSITE" id="PS50932"/>
    </source>
</evidence>
<dbReference type="GO" id="GO:0003700">
    <property type="term" value="F:DNA-binding transcription factor activity"/>
    <property type="evidence" value="ECO:0007669"/>
    <property type="project" value="TreeGrafter"/>
</dbReference>
<sequence length="383" mass="42489">MVSCPQCSGKEGLQRAGFVRGKQRFFCGACRYHFTVQSEILPKKKRHQTTILDIAAFLGISASTVSRALLNRYGISEATRAEVLRVAQELDYQPNLLAQSLSNQETHTIGVIIPDIERPFFASVVSGIQQVASESGYRVMVCQSNESHQVEVANVQALVASRVDGLLICHSTETTTFEHIRLQHRKGIPIVHFDRVCEDIDTSKVVQDDFGGGAAVATHLIQEGHRRFAILAGPENLLISRHRVDGFLHVLKQEGIAPEEVMICHSQFKPAEALHALHSWRTLPQPPEAVFCVHYGNAIDMMMEMKKNGGQIPQELAFAGFGEDKLAAVIEPGLTTVHQHPIEIGRQAALLFLEQILAADDFVPITRQIRGELIVRQSSVRKR</sequence>
<dbReference type="Proteomes" id="UP000295706">
    <property type="component" value="Unassembled WGS sequence"/>
</dbReference>
<evidence type="ECO:0000256" key="2">
    <source>
        <dbReference type="ARBA" id="ARBA00023125"/>
    </source>
</evidence>
<dbReference type="InterPro" id="IPR010982">
    <property type="entry name" value="Lambda_DNA-bd_dom_sf"/>
</dbReference>
<dbReference type="SUPFAM" id="SSF47413">
    <property type="entry name" value="lambda repressor-like DNA-binding domains"/>
    <property type="match status" value="1"/>
</dbReference>
<dbReference type="SMART" id="SM00354">
    <property type="entry name" value="HTH_LACI"/>
    <property type="match status" value="1"/>
</dbReference>